<organism evidence="2 3">
    <name type="scientific">Mytilus edulis</name>
    <name type="common">Blue mussel</name>
    <dbReference type="NCBI Taxonomy" id="6550"/>
    <lineage>
        <taxon>Eukaryota</taxon>
        <taxon>Metazoa</taxon>
        <taxon>Spiralia</taxon>
        <taxon>Lophotrochozoa</taxon>
        <taxon>Mollusca</taxon>
        <taxon>Bivalvia</taxon>
        <taxon>Autobranchia</taxon>
        <taxon>Pteriomorphia</taxon>
        <taxon>Mytilida</taxon>
        <taxon>Mytiloidea</taxon>
        <taxon>Mytilidae</taxon>
        <taxon>Mytilinae</taxon>
        <taxon>Mytilus</taxon>
    </lineage>
</organism>
<comment type="caution">
    <text evidence="2">The sequence shown here is derived from an EMBL/GenBank/DDBJ whole genome shotgun (WGS) entry which is preliminary data.</text>
</comment>
<evidence type="ECO:0000313" key="3">
    <source>
        <dbReference type="Proteomes" id="UP000683360"/>
    </source>
</evidence>
<protein>
    <recommendedName>
        <fullName evidence="1">Fibrinogen C-terminal domain-containing protein</fullName>
    </recommendedName>
</protein>
<evidence type="ECO:0000313" key="2">
    <source>
        <dbReference type="EMBL" id="CAG2217584.1"/>
    </source>
</evidence>
<dbReference type="SUPFAM" id="SSF56496">
    <property type="entry name" value="Fibrinogen C-terminal domain-like"/>
    <property type="match status" value="1"/>
</dbReference>
<dbReference type="OrthoDB" id="6125406at2759"/>
<dbReference type="PANTHER" id="PTHR19143">
    <property type="entry name" value="FIBRINOGEN/TENASCIN/ANGIOPOEITIN"/>
    <property type="match status" value="1"/>
</dbReference>
<dbReference type="EMBL" id="CAJPWZ010001545">
    <property type="protein sequence ID" value="CAG2217584.1"/>
    <property type="molecule type" value="Genomic_DNA"/>
</dbReference>
<keyword evidence="3" id="KW-1185">Reference proteome</keyword>
<proteinExistence type="predicted"/>
<evidence type="ECO:0000259" key="1">
    <source>
        <dbReference type="PROSITE" id="PS51406"/>
    </source>
</evidence>
<feature type="domain" description="Fibrinogen C-terminal" evidence="1">
    <location>
        <begin position="1"/>
        <end position="159"/>
    </location>
</feature>
<accession>A0A8S3SB61</accession>
<name>A0A8S3SB61_MYTED</name>
<dbReference type="InterPro" id="IPR002181">
    <property type="entry name" value="Fibrinogen_a/b/g_C_dom"/>
</dbReference>
<dbReference type="Proteomes" id="UP000683360">
    <property type="component" value="Unassembled WGS sequence"/>
</dbReference>
<dbReference type="InterPro" id="IPR050373">
    <property type="entry name" value="Fibrinogen_C-term_domain"/>
</dbReference>
<gene>
    <name evidence="2" type="ORF">MEDL_31241</name>
</gene>
<dbReference type="NCBIfam" id="NF040941">
    <property type="entry name" value="GGGWT_bact"/>
    <property type="match status" value="1"/>
</dbReference>
<dbReference type="AlphaFoldDB" id="A0A8S3SB61"/>
<dbReference type="Gene3D" id="3.90.215.10">
    <property type="entry name" value="Gamma Fibrinogen, chain A, domain 1"/>
    <property type="match status" value="2"/>
</dbReference>
<dbReference type="Pfam" id="PF00147">
    <property type="entry name" value="Fibrinogen_C"/>
    <property type="match status" value="1"/>
</dbReference>
<dbReference type="InterPro" id="IPR036056">
    <property type="entry name" value="Fibrinogen-like_C"/>
</dbReference>
<sequence>MRGTGTTPSGVHIIYPDGINWTKAYCDMSTDRGGWTVRIIVLQRRTDRTTSFDRDWIDYKEGFGDPQKEYWLDENSKYKLTIGDYSGTAGNWMVHNNGRAFSTKDKDNDDYHSNNCAVTRGAWWHGTCSNSYLNGKDNINYFWAGYKYNTTKMMIRKIL</sequence>
<dbReference type="InterPro" id="IPR014716">
    <property type="entry name" value="Fibrinogen_a/b/g_C_1"/>
</dbReference>
<dbReference type="GO" id="GO:0005615">
    <property type="term" value="C:extracellular space"/>
    <property type="evidence" value="ECO:0007669"/>
    <property type="project" value="TreeGrafter"/>
</dbReference>
<dbReference type="SMART" id="SM00186">
    <property type="entry name" value="FBG"/>
    <property type="match status" value="1"/>
</dbReference>
<reference evidence="2" key="1">
    <citation type="submission" date="2021-03" db="EMBL/GenBank/DDBJ databases">
        <authorList>
            <person name="Bekaert M."/>
        </authorList>
    </citation>
    <scope>NUCLEOTIDE SEQUENCE</scope>
</reference>
<dbReference type="PROSITE" id="PS51406">
    <property type="entry name" value="FIBRINOGEN_C_2"/>
    <property type="match status" value="1"/>
</dbReference>